<dbReference type="OrthoDB" id="10524at2157"/>
<dbReference type="InterPro" id="IPR036457">
    <property type="entry name" value="PPM-type-like_dom_sf"/>
</dbReference>
<dbReference type="KEGG" id="mbn:Mboo_1320"/>
<gene>
    <name evidence="2" type="ordered locus">Mboo_1320</name>
</gene>
<dbReference type="SUPFAM" id="SSF81606">
    <property type="entry name" value="PP2C-like"/>
    <property type="match status" value="1"/>
</dbReference>
<protein>
    <recommendedName>
        <fullName evidence="1">PPM-type phosphatase domain-containing protein</fullName>
    </recommendedName>
</protein>
<dbReference type="Proteomes" id="UP000002408">
    <property type="component" value="Chromosome"/>
</dbReference>
<dbReference type="Pfam" id="PF13672">
    <property type="entry name" value="PP2C_2"/>
    <property type="match status" value="1"/>
</dbReference>
<dbReference type="STRING" id="456442.Mboo_1320"/>
<evidence type="ECO:0000313" key="2">
    <source>
        <dbReference type="EMBL" id="ABS55838.1"/>
    </source>
</evidence>
<dbReference type="Gene3D" id="3.60.40.10">
    <property type="entry name" value="PPM-type phosphatase domain"/>
    <property type="match status" value="1"/>
</dbReference>
<keyword evidence="3" id="KW-1185">Reference proteome</keyword>
<dbReference type="eggNOG" id="arCOG09477">
    <property type="taxonomic scope" value="Archaea"/>
</dbReference>
<dbReference type="RefSeq" id="WP_012106871.1">
    <property type="nucleotide sequence ID" value="NC_009712.1"/>
</dbReference>
<dbReference type="PROSITE" id="PS51746">
    <property type="entry name" value="PPM_2"/>
    <property type="match status" value="1"/>
</dbReference>
<evidence type="ECO:0000313" key="3">
    <source>
        <dbReference type="Proteomes" id="UP000002408"/>
    </source>
</evidence>
<sequence>MPSPEEFSCTCETGLGWAFGCSRTGAAHLRAGRPCEDAYALWSGAAGATPCIAFAVADGHGDPRHDRSRTGSALAVEAATAELVTFHRSYADGNIPRQQFRAAFKADFPRLATRRWRELVSLDGQRRDPAVSPADAGFTRYGTTLMAGLVVDDSILLAQIGDGDMMLVRPGGEIEFPLPHDPLLAGNETRSLSSADAHLLWRTAILDRSKGGVLLAATDGISDSFAGAESEEFAVFIRSLADRIHTYGNEAVAHAMGGWLDRFSQIASGDDMTLVWACVRPREVPQVAETNRDDFFSSGEEW</sequence>
<reference evidence="3" key="1">
    <citation type="journal article" date="2015" name="Microbiology">
        <title>Genome of Methanoregula boonei 6A8 reveals adaptations to oligotrophic peatland environments.</title>
        <authorList>
            <person name="Braeuer S."/>
            <person name="Cadillo-Quiroz H."/>
            <person name="Kyrpides N."/>
            <person name="Woyke T."/>
            <person name="Goodwin L."/>
            <person name="Detter C."/>
            <person name="Podell S."/>
            <person name="Yavitt J.B."/>
            <person name="Zinder S.H."/>
        </authorList>
    </citation>
    <scope>NUCLEOTIDE SEQUENCE [LARGE SCALE GENOMIC DNA]</scope>
    <source>
        <strain evidence="3">DSM 21154 / JCM 14090 / 6A8</strain>
    </source>
</reference>
<proteinExistence type="predicted"/>
<feature type="domain" description="PPM-type phosphatase" evidence="1">
    <location>
        <begin position="23"/>
        <end position="279"/>
    </location>
</feature>
<dbReference type="HOGENOM" id="CLU_052010_0_0_2"/>
<dbReference type="AlphaFoldDB" id="A7I7X7"/>
<evidence type="ECO:0000259" key="1">
    <source>
        <dbReference type="PROSITE" id="PS51746"/>
    </source>
</evidence>
<organism evidence="2 3">
    <name type="scientific">Methanoregula boonei (strain DSM 21154 / JCM 14090 / 6A8)</name>
    <dbReference type="NCBI Taxonomy" id="456442"/>
    <lineage>
        <taxon>Archaea</taxon>
        <taxon>Methanobacteriati</taxon>
        <taxon>Methanobacteriota</taxon>
        <taxon>Stenosarchaea group</taxon>
        <taxon>Methanomicrobia</taxon>
        <taxon>Methanomicrobiales</taxon>
        <taxon>Methanoregulaceae</taxon>
        <taxon>Methanoregula</taxon>
    </lineage>
</organism>
<name>A7I7X7_METB6</name>
<accession>A7I7X7</accession>
<dbReference type="GeneID" id="5411779"/>
<dbReference type="EMBL" id="CP000780">
    <property type="protein sequence ID" value="ABS55838.1"/>
    <property type="molecule type" value="Genomic_DNA"/>
</dbReference>
<dbReference type="InterPro" id="IPR001932">
    <property type="entry name" value="PPM-type_phosphatase-like_dom"/>
</dbReference>